<evidence type="ECO:0000313" key="3">
    <source>
        <dbReference type="Proteomes" id="UP000240811"/>
    </source>
</evidence>
<proteinExistence type="predicted"/>
<dbReference type="AlphaFoldDB" id="A0A2T4VWV8"/>
<dbReference type="EMBL" id="PSQJ01000005">
    <property type="protein sequence ID" value="PTL86264.1"/>
    <property type="molecule type" value="Genomic_DNA"/>
</dbReference>
<dbReference type="Pfam" id="PF25181">
    <property type="entry name" value="Phage_Bbp19"/>
    <property type="match status" value="1"/>
</dbReference>
<gene>
    <name evidence="2" type="ORF">C4617_04460</name>
</gene>
<evidence type="ECO:0000313" key="2">
    <source>
        <dbReference type="EMBL" id="PTL86264.1"/>
    </source>
</evidence>
<evidence type="ECO:0000259" key="1">
    <source>
        <dbReference type="Pfam" id="PF25181"/>
    </source>
</evidence>
<protein>
    <recommendedName>
        <fullName evidence="1">Bbp19-like phage domain-containing protein</fullName>
    </recommendedName>
</protein>
<name>A0A2T4VWV8_9HYPH</name>
<dbReference type="Proteomes" id="UP000240811">
    <property type="component" value="Unassembled WGS sequence"/>
</dbReference>
<dbReference type="InterPro" id="IPR057447">
    <property type="entry name" value="Bbp19-like_phage"/>
</dbReference>
<feature type="domain" description="Bbp19-like phage" evidence="1">
    <location>
        <begin position="21"/>
        <end position="82"/>
    </location>
</feature>
<reference evidence="3" key="1">
    <citation type="submission" date="2018-02" db="EMBL/GenBank/DDBJ databases">
        <title>Genome sequence of Candidatus Liberibacter europaeus.</title>
        <authorList>
            <person name="Frampton R.A."/>
            <person name="Thompson S.M."/>
            <person name="David C."/>
            <person name="Addison S.M."/>
            <person name="Smith G.R."/>
        </authorList>
    </citation>
    <scope>NUCLEOTIDE SEQUENCE [LARGE SCALE GENOMIC DNA]</scope>
</reference>
<comment type="caution">
    <text evidence="2">The sequence shown here is derived from an EMBL/GenBank/DDBJ whole genome shotgun (WGS) entry which is preliminary data.</text>
</comment>
<organism evidence="2 3">
    <name type="scientific">Candidatus Liberibacter europaeus</name>
    <dbReference type="NCBI Taxonomy" id="744859"/>
    <lineage>
        <taxon>Bacteria</taxon>
        <taxon>Pseudomonadati</taxon>
        <taxon>Pseudomonadota</taxon>
        <taxon>Alphaproteobacteria</taxon>
        <taxon>Hyphomicrobiales</taxon>
        <taxon>Rhizobiaceae</taxon>
        <taxon>Liberibacter</taxon>
    </lineage>
</organism>
<sequence>MNWIDVSNFLKRKPKNLNSDFKAVFKTPEGKRVLSYLAEYCSSNRTCWREDVRAHAYFEGQRAVWLQISLILNLTPEEIAELNNQKEN</sequence>
<accession>A0A2T4VWV8</accession>